<evidence type="ECO:0000256" key="6">
    <source>
        <dbReference type="ARBA" id="ARBA00023134"/>
    </source>
</evidence>
<keyword evidence="3" id="KW-0963">Cytoplasm</keyword>
<dbReference type="FunFam" id="3.40.50.300:FF:003226">
    <property type="entry name" value="Large subunit GTPase 1 homolog"/>
    <property type="match status" value="1"/>
</dbReference>
<feature type="compositionally biased region" description="Acidic residues" evidence="10">
    <location>
        <begin position="303"/>
        <end position="332"/>
    </location>
</feature>
<dbReference type="GO" id="GO:0015030">
    <property type="term" value="C:Cajal body"/>
    <property type="evidence" value="ECO:0007669"/>
    <property type="project" value="UniProtKB-SubCell"/>
</dbReference>
<dbReference type="GO" id="GO:0000054">
    <property type="term" value="P:ribosomal subunit export from nucleus"/>
    <property type="evidence" value="ECO:0007669"/>
    <property type="project" value="TreeGrafter"/>
</dbReference>
<sequence length="662" mass="75533">MGRRKALSSGSLGRALIRHQTQRSRSHRHTDTWLHTSELNDGYDWGRLNLHSVTEQSSLDDFLATAELAGTEFVAEKLNIKFVLPEARTGLLSFEESQRIKKLQEENRQFLCIPRRPNWNKRTSPEELKQAEKGSFLEWRRQLVRLEEEQKLILTPFERNLDFWRQLWRVIERSDIVVQIVDARNPLLFRCEDLERYVKELDVNKENVILINKADLLTAEQRSAWASHFEKEDVKVIFWSALAEAIQLNGNSKEQVNGDAGETSMTEFENFNFDEAEISYDESEHLPGRDSPSLRKGASSDENSSEYEDCQEEEEEEEEEDWQTCSEEDSNLEESHGQDGRGSCTIGSDTQGRKAPQKRLTHNFSHLVSKQELLEIFKQLHTGKKVKDGQLTVGLVGYPNVGKSSTVNTIMGNKKVSVSATPGHTKHFQTLYVEPGLCLCDCPGLVMPSFVSTKAEMTCSGILPIDQMRDHVPPILLVCQNIPRHVLETTYGITIIKPREDEDPHRPPTSEELLTAYGYMRGFMTAHGQPDQPRSARYILKDYVNGKLLYCHPPPGTDPVLFQHQHRQLLENKTNSGEVRMQPGRNKKAEQIENIVDKTFFHQDSVRALTKGVQAVMGYKPGSGLVTATTLSSETVAGKPWKKHGNRNKKEKSRRLYKHLDT</sequence>
<accession>A0A8B7AFF5</accession>
<name>A0A8B7AFF5_ORYAF</name>
<dbReference type="InterPro" id="IPR027417">
    <property type="entry name" value="P-loop_NTPase"/>
</dbReference>
<keyword evidence="4" id="KW-0547">Nucleotide-binding</keyword>
<dbReference type="InterPro" id="IPR030378">
    <property type="entry name" value="G_CP_dom"/>
</dbReference>
<dbReference type="GO" id="GO:0003924">
    <property type="term" value="F:GTPase activity"/>
    <property type="evidence" value="ECO:0007669"/>
    <property type="project" value="InterPro"/>
</dbReference>
<dbReference type="RefSeq" id="XP_007946217.1">
    <property type="nucleotide sequence ID" value="XM_007948026.1"/>
</dbReference>
<comment type="function">
    <text evidence="9">Functions as a GTPase. May act by mediating the release of NMD3 from the 60S ribosomal subunit after export into the cytoplasm during the 60S ribosomal subunit maturation.</text>
</comment>
<keyword evidence="5" id="KW-0378">Hydrolase</keyword>
<dbReference type="Gene3D" id="3.40.50.300">
    <property type="entry name" value="P-loop containing nucleotide triphosphate hydrolases"/>
    <property type="match status" value="1"/>
</dbReference>
<comment type="subcellular location">
    <subcellularLocation>
        <location evidence="2">Cytoplasm</location>
    </subcellularLocation>
    <subcellularLocation>
        <location evidence="1">Nucleus</location>
        <location evidence="1">Cajal body</location>
    </subcellularLocation>
</comment>
<evidence type="ECO:0000313" key="12">
    <source>
        <dbReference type="Proteomes" id="UP000694850"/>
    </source>
</evidence>
<protein>
    <recommendedName>
        <fullName evidence="7">Large subunit GTPase 1 homolog</fullName>
    </recommendedName>
</protein>
<gene>
    <name evidence="13" type="primary">LSG1</name>
</gene>
<feature type="region of interest" description="Disordered" evidence="10">
    <location>
        <begin position="638"/>
        <end position="662"/>
    </location>
</feature>
<reference evidence="13" key="1">
    <citation type="submission" date="2025-08" db="UniProtKB">
        <authorList>
            <consortium name="RefSeq"/>
        </authorList>
    </citation>
    <scope>IDENTIFICATION</scope>
</reference>
<dbReference type="CDD" id="cd01857">
    <property type="entry name" value="HSR1_MMR1"/>
    <property type="match status" value="1"/>
</dbReference>
<evidence type="ECO:0000256" key="9">
    <source>
        <dbReference type="ARBA" id="ARBA00093349"/>
    </source>
</evidence>
<dbReference type="GO" id="GO:0005829">
    <property type="term" value="C:cytosol"/>
    <property type="evidence" value="ECO:0007669"/>
    <property type="project" value="TreeGrafter"/>
</dbReference>
<evidence type="ECO:0000256" key="2">
    <source>
        <dbReference type="ARBA" id="ARBA00004496"/>
    </source>
</evidence>
<dbReference type="InterPro" id="IPR006073">
    <property type="entry name" value="GTP-bd"/>
</dbReference>
<feature type="compositionally biased region" description="Basic residues" evidence="10">
    <location>
        <begin position="640"/>
        <end position="662"/>
    </location>
</feature>
<feature type="domain" description="CP-type G" evidence="11">
    <location>
        <begin position="164"/>
        <end position="448"/>
    </location>
</feature>
<keyword evidence="12" id="KW-1185">Reference proteome</keyword>
<evidence type="ECO:0000256" key="8">
    <source>
        <dbReference type="ARBA" id="ARBA00048548"/>
    </source>
</evidence>
<dbReference type="PANTHER" id="PTHR45709">
    <property type="entry name" value="LARGE SUBUNIT GTPASE 1 HOMOLOG-RELATED"/>
    <property type="match status" value="1"/>
</dbReference>
<evidence type="ECO:0000259" key="11">
    <source>
        <dbReference type="PROSITE" id="PS51721"/>
    </source>
</evidence>
<keyword evidence="6" id="KW-0342">GTP-binding</keyword>
<dbReference type="PANTHER" id="PTHR45709:SF2">
    <property type="entry name" value="LARGE SUBUNIT GTPASE 1 HOMOLOG"/>
    <property type="match status" value="1"/>
</dbReference>
<evidence type="ECO:0000256" key="4">
    <source>
        <dbReference type="ARBA" id="ARBA00022741"/>
    </source>
</evidence>
<dbReference type="GO" id="GO:0005525">
    <property type="term" value="F:GTP binding"/>
    <property type="evidence" value="ECO:0007669"/>
    <property type="project" value="UniProtKB-KW"/>
</dbReference>
<evidence type="ECO:0000256" key="10">
    <source>
        <dbReference type="SAM" id="MobiDB-lite"/>
    </source>
</evidence>
<dbReference type="SUPFAM" id="SSF52540">
    <property type="entry name" value="P-loop containing nucleoside triphosphate hydrolases"/>
    <property type="match status" value="1"/>
</dbReference>
<dbReference type="Pfam" id="PF01926">
    <property type="entry name" value="MMR_HSR1"/>
    <property type="match status" value="1"/>
</dbReference>
<dbReference type="CTD" id="55341"/>
<evidence type="ECO:0000313" key="13">
    <source>
        <dbReference type="RefSeq" id="XP_007946217.1"/>
    </source>
</evidence>
<evidence type="ECO:0000256" key="7">
    <source>
        <dbReference type="ARBA" id="ARBA00040145"/>
    </source>
</evidence>
<proteinExistence type="predicted"/>
<dbReference type="PROSITE" id="PS51721">
    <property type="entry name" value="G_CP"/>
    <property type="match status" value="1"/>
</dbReference>
<dbReference type="Proteomes" id="UP000694850">
    <property type="component" value="Unplaced"/>
</dbReference>
<evidence type="ECO:0000256" key="1">
    <source>
        <dbReference type="ARBA" id="ARBA00004408"/>
    </source>
</evidence>
<evidence type="ECO:0000256" key="3">
    <source>
        <dbReference type="ARBA" id="ARBA00022490"/>
    </source>
</evidence>
<dbReference type="AlphaFoldDB" id="A0A8B7AFF5"/>
<dbReference type="GeneID" id="103203071"/>
<evidence type="ECO:0000256" key="5">
    <source>
        <dbReference type="ARBA" id="ARBA00022801"/>
    </source>
</evidence>
<organism evidence="12 13">
    <name type="scientific">Orycteropus afer afer</name>
    <dbReference type="NCBI Taxonomy" id="1230840"/>
    <lineage>
        <taxon>Eukaryota</taxon>
        <taxon>Metazoa</taxon>
        <taxon>Chordata</taxon>
        <taxon>Craniata</taxon>
        <taxon>Vertebrata</taxon>
        <taxon>Euteleostomi</taxon>
        <taxon>Mammalia</taxon>
        <taxon>Eutheria</taxon>
        <taxon>Afrotheria</taxon>
        <taxon>Tubulidentata</taxon>
        <taxon>Orycteropodidae</taxon>
        <taxon>Orycteropus</taxon>
    </lineage>
</organism>
<dbReference type="InterPro" id="IPR043358">
    <property type="entry name" value="GNL1-like"/>
</dbReference>
<dbReference type="OrthoDB" id="61815at2759"/>
<feature type="region of interest" description="Disordered" evidence="10">
    <location>
        <begin position="281"/>
        <end position="358"/>
    </location>
</feature>
<comment type="catalytic activity">
    <reaction evidence="8">
        <text>GTP + H2O = GDP + phosphate + H(+)</text>
        <dbReference type="Rhea" id="RHEA:19669"/>
        <dbReference type="ChEBI" id="CHEBI:15377"/>
        <dbReference type="ChEBI" id="CHEBI:15378"/>
        <dbReference type="ChEBI" id="CHEBI:37565"/>
        <dbReference type="ChEBI" id="CHEBI:43474"/>
        <dbReference type="ChEBI" id="CHEBI:58189"/>
    </reaction>
</comment>